<sequence>MARLNSRVRAARKASKASVEAARRRRQSLAGRSEDGNYSENYLENAESPPTGNYSGNYSENYPENYPENYLENYSRNEEIPPNATPPMPLQPNPPDPLPSLADILPPYTLIPRRSIDDPNLHQSGLASTPSALQPGLPAPAPVLAERVLVDRINRRSFSWMNTPEPHHTAPLEPLYSQGGIQRQNIDMSVVKLEEPGPYDYNSRAQYLE</sequence>
<dbReference type="AlphaFoldDB" id="U4KVA0"/>
<accession>U4KVA0</accession>
<evidence type="ECO:0000313" key="2">
    <source>
        <dbReference type="EMBL" id="CCX04821.1"/>
    </source>
</evidence>
<dbReference type="OrthoDB" id="10461964at2759"/>
<protein>
    <submittedName>
        <fullName evidence="2">Uncharacterized protein</fullName>
    </submittedName>
</protein>
<name>U4KVA0_PYROM</name>
<evidence type="ECO:0000256" key="1">
    <source>
        <dbReference type="SAM" id="MobiDB-lite"/>
    </source>
</evidence>
<keyword evidence="3" id="KW-1185">Reference proteome</keyword>
<feature type="compositionally biased region" description="Polar residues" evidence="1">
    <location>
        <begin position="36"/>
        <end position="62"/>
    </location>
</feature>
<organism evidence="2 3">
    <name type="scientific">Pyronema omphalodes (strain CBS 100304)</name>
    <name type="common">Pyronema confluens</name>
    <dbReference type="NCBI Taxonomy" id="1076935"/>
    <lineage>
        <taxon>Eukaryota</taxon>
        <taxon>Fungi</taxon>
        <taxon>Dikarya</taxon>
        <taxon>Ascomycota</taxon>
        <taxon>Pezizomycotina</taxon>
        <taxon>Pezizomycetes</taxon>
        <taxon>Pezizales</taxon>
        <taxon>Pyronemataceae</taxon>
        <taxon>Pyronema</taxon>
    </lineage>
</organism>
<dbReference type="EMBL" id="HF935218">
    <property type="protein sequence ID" value="CCX04821.1"/>
    <property type="molecule type" value="Genomic_DNA"/>
</dbReference>
<evidence type="ECO:0000313" key="3">
    <source>
        <dbReference type="Proteomes" id="UP000018144"/>
    </source>
</evidence>
<feature type="region of interest" description="Disordered" evidence="1">
    <location>
        <begin position="1"/>
        <end position="69"/>
    </location>
</feature>
<reference evidence="2 3" key="1">
    <citation type="journal article" date="2013" name="PLoS Genet.">
        <title>The genome and development-dependent transcriptomes of Pyronema confluens: a window into fungal evolution.</title>
        <authorList>
            <person name="Traeger S."/>
            <person name="Altegoer F."/>
            <person name="Freitag M."/>
            <person name="Gabaldon T."/>
            <person name="Kempken F."/>
            <person name="Kumar A."/>
            <person name="Marcet-Houben M."/>
            <person name="Poggeler S."/>
            <person name="Stajich J.E."/>
            <person name="Nowrousian M."/>
        </authorList>
    </citation>
    <scope>NUCLEOTIDE SEQUENCE [LARGE SCALE GENOMIC DNA]</scope>
    <source>
        <strain evidence="3">CBS 100304</strain>
        <tissue evidence="2">Vegetative mycelium</tissue>
    </source>
</reference>
<dbReference type="Proteomes" id="UP000018144">
    <property type="component" value="Unassembled WGS sequence"/>
</dbReference>
<proteinExistence type="predicted"/>
<gene>
    <name evidence="2" type="ORF">PCON_03803</name>
</gene>